<protein>
    <submittedName>
        <fullName evidence="1">Uncharacterized protein</fullName>
    </submittedName>
</protein>
<reference evidence="1 2" key="1">
    <citation type="submission" date="2017-04" db="EMBL/GenBank/DDBJ databases">
        <authorList>
            <person name="Afonso C.L."/>
            <person name="Miller P.J."/>
            <person name="Scott M.A."/>
            <person name="Spackman E."/>
            <person name="Goraichik I."/>
            <person name="Dimitrov K.M."/>
            <person name="Suarez D.L."/>
            <person name="Swayne D.E."/>
        </authorList>
    </citation>
    <scope>NUCLEOTIDE SEQUENCE [LARGE SCALE GENOMIC DNA]</scope>
    <source>
        <strain evidence="1 2">DSM 11622</strain>
    </source>
</reference>
<gene>
    <name evidence="1" type="ORF">SAMN00120144_0438</name>
</gene>
<dbReference type="EMBL" id="FWWW01000070">
    <property type="protein sequence ID" value="SMB95666.1"/>
    <property type="molecule type" value="Genomic_DNA"/>
</dbReference>
<accession>A0A1W1VQP7</accession>
<proteinExistence type="predicted"/>
<dbReference type="RefSeq" id="WP_084445594.1">
    <property type="nucleotide sequence ID" value="NZ_FWWW01000070.1"/>
</dbReference>
<dbReference type="OrthoDB" id="1271679at2"/>
<evidence type="ECO:0000313" key="1">
    <source>
        <dbReference type="EMBL" id="SMB95666.1"/>
    </source>
</evidence>
<keyword evidence="2" id="KW-1185">Reference proteome</keyword>
<dbReference type="STRING" id="645990.SAMN00120144_0438"/>
<name>A0A1W1VQP7_9BACT</name>
<sequence length="152" mass="17098">MSQTSAAFTPDDRDAAILTSRPLVETAFLPPTADGPTVGDFLHRTLRPVLKLQNELLLLLVADFIQEHHIPFLTTSVEQQQRVVAELLTRNMKLRYLLVGTVVGLFTQKELAFYRPNRAELNRRLLELAIRRVQDHVAALAMLLAEGTAVEE</sequence>
<dbReference type="AlphaFoldDB" id="A0A1W1VQP7"/>
<dbReference type="Proteomes" id="UP000192266">
    <property type="component" value="Unassembled WGS sequence"/>
</dbReference>
<organism evidence="1 2">
    <name type="scientific">Hymenobacter roseosalivarius DSM 11622</name>
    <dbReference type="NCBI Taxonomy" id="645990"/>
    <lineage>
        <taxon>Bacteria</taxon>
        <taxon>Pseudomonadati</taxon>
        <taxon>Bacteroidota</taxon>
        <taxon>Cytophagia</taxon>
        <taxon>Cytophagales</taxon>
        <taxon>Hymenobacteraceae</taxon>
        <taxon>Hymenobacter</taxon>
    </lineage>
</organism>
<evidence type="ECO:0000313" key="2">
    <source>
        <dbReference type="Proteomes" id="UP000192266"/>
    </source>
</evidence>